<dbReference type="Proteomes" id="UP000663760">
    <property type="component" value="Chromosome 8"/>
</dbReference>
<keyword evidence="6" id="KW-0503">Monooxygenase</keyword>
<accession>A0A7I8KSB7</accession>
<evidence type="ECO:0000256" key="5">
    <source>
        <dbReference type="PIRSR" id="PIRSR602401-1"/>
    </source>
</evidence>
<name>A0A7I8KSB7_SPIIN</name>
<dbReference type="InterPro" id="IPR017972">
    <property type="entry name" value="Cyt_P450_CS"/>
</dbReference>
<organism evidence="8 9">
    <name type="scientific">Spirodela intermedia</name>
    <name type="common">Intermediate duckweed</name>
    <dbReference type="NCBI Taxonomy" id="51605"/>
    <lineage>
        <taxon>Eukaryota</taxon>
        <taxon>Viridiplantae</taxon>
        <taxon>Streptophyta</taxon>
        <taxon>Embryophyta</taxon>
        <taxon>Tracheophyta</taxon>
        <taxon>Spermatophyta</taxon>
        <taxon>Magnoliopsida</taxon>
        <taxon>Liliopsida</taxon>
        <taxon>Araceae</taxon>
        <taxon>Lemnoideae</taxon>
        <taxon>Spirodela</taxon>
    </lineage>
</organism>
<dbReference type="GO" id="GO:0004497">
    <property type="term" value="F:monooxygenase activity"/>
    <property type="evidence" value="ECO:0007669"/>
    <property type="project" value="UniProtKB-KW"/>
</dbReference>
<dbReference type="GO" id="GO:0006629">
    <property type="term" value="P:lipid metabolic process"/>
    <property type="evidence" value="ECO:0007669"/>
    <property type="project" value="UniProtKB-ARBA"/>
</dbReference>
<dbReference type="PROSITE" id="PS00086">
    <property type="entry name" value="CYTOCHROME_P450"/>
    <property type="match status" value="1"/>
</dbReference>
<evidence type="ECO:0000256" key="2">
    <source>
        <dbReference type="ARBA" id="ARBA00022723"/>
    </source>
</evidence>
<keyword evidence="9" id="KW-1185">Reference proteome</keyword>
<comment type="cofactor">
    <cofactor evidence="5">
        <name>heme</name>
        <dbReference type="ChEBI" id="CHEBI:30413"/>
    </cofactor>
</comment>
<dbReference type="OrthoDB" id="1470350at2759"/>
<dbReference type="AlphaFoldDB" id="A0A7I8KSB7"/>
<dbReference type="PANTHER" id="PTHR24296">
    <property type="entry name" value="CYTOCHROME P450"/>
    <property type="match status" value="1"/>
</dbReference>
<evidence type="ECO:0000313" key="9">
    <source>
        <dbReference type="Proteomes" id="UP000663760"/>
    </source>
</evidence>
<dbReference type="SUPFAM" id="SSF48264">
    <property type="entry name" value="Cytochrome P450"/>
    <property type="match status" value="1"/>
</dbReference>
<dbReference type="EMBL" id="LR746271">
    <property type="protein sequence ID" value="CAA7400216.1"/>
    <property type="molecule type" value="Genomic_DNA"/>
</dbReference>
<dbReference type="GO" id="GO:0020037">
    <property type="term" value="F:heme binding"/>
    <property type="evidence" value="ECO:0007669"/>
    <property type="project" value="InterPro"/>
</dbReference>
<dbReference type="GO" id="GO:0005506">
    <property type="term" value="F:iron ion binding"/>
    <property type="evidence" value="ECO:0007669"/>
    <property type="project" value="InterPro"/>
</dbReference>
<keyword evidence="7" id="KW-0812">Transmembrane</keyword>
<evidence type="ECO:0000256" key="6">
    <source>
        <dbReference type="RuleBase" id="RU000461"/>
    </source>
</evidence>
<keyword evidence="7" id="KW-0472">Membrane</keyword>
<keyword evidence="7" id="KW-1133">Transmembrane helix</keyword>
<evidence type="ECO:0000256" key="4">
    <source>
        <dbReference type="ARBA" id="ARBA00023004"/>
    </source>
</evidence>
<feature type="transmembrane region" description="Helical" evidence="7">
    <location>
        <begin position="12"/>
        <end position="37"/>
    </location>
</feature>
<dbReference type="Pfam" id="PF00067">
    <property type="entry name" value="p450"/>
    <property type="match status" value="1"/>
</dbReference>
<protein>
    <submittedName>
        <fullName evidence="8">Uncharacterized protein</fullName>
    </submittedName>
</protein>
<dbReference type="Gene3D" id="1.10.630.10">
    <property type="entry name" value="Cytochrome P450"/>
    <property type="match status" value="1"/>
</dbReference>
<dbReference type="InterPro" id="IPR002401">
    <property type="entry name" value="Cyt_P450_E_grp-I"/>
</dbReference>
<comment type="similarity">
    <text evidence="1 6">Belongs to the cytochrome P450 family.</text>
</comment>
<keyword evidence="5 6" id="KW-0349">Heme</keyword>
<keyword evidence="2 5" id="KW-0479">Metal-binding</keyword>
<dbReference type="PRINTS" id="PR00463">
    <property type="entry name" value="EP450I"/>
</dbReference>
<keyword evidence="4 5" id="KW-0408">Iron</keyword>
<reference evidence="8" key="1">
    <citation type="submission" date="2020-02" db="EMBL/GenBank/DDBJ databases">
        <authorList>
            <person name="Scholz U."/>
            <person name="Mascher M."/>
            <person name="Fiebig A."/>
        </authorList>
    </citation>
    <scope>NUCLEOTIDE SEQUENCE</scope>
</reference>
<evidence type="ECO:0000313" key="8">
    <source>
        <dbReference type="EMBL" id="CAA7400216.1"/>
    </source>
</evidence>
<evidence type="ECO:0000256" key="3">
    <source>
        <dbReference type="ARBA" id="ARBA00023002"/>
    </source>
</evidence>
<dbReference type="InterPro" id="IPR001128">
    <property type="entry name" value="Cyt_P450"/>
</dbReference>
<dbReference type="CDD" id="cd11064">
    <property type="entry name" value="CYP86A"/>
    <property type="match status" value="1"/>
</dbReference>
<dbReference type="GO" id="GO:0016705">
    <property type="term" value="F:oxidoreductase activity, acting on paired donors, with incorporation or reduction of molecular oxygen"/>
    <property type="evidence" value="ECO:0007669"/>
    <property type="project" value="InterPro"/>
</dbReference>
<dbReference type="PRINTS" id="PR00385">
    <property type="entry name" value="P450"/>
</dbReference>
<sequence>MESLTQPPKLQSSISLAFFSFAAVFLVFSLLLVVLRWRRWCTCDICCAYMSSSWADEGFENLVDWHAHLLRQSPTRTIHIHVLGNTITAEPATVEHMLKTRFDNYPKGKTFSSILGDLLGRGIFAVDGDSWLFQRKMASLELGSVSVRSYAFQIISGELRHRLLPLLSSVANSPHQAGSCSVIDLQDVFRRFSFDTICKISFDVDHRCLELGQPLSEFAVAFDKASRLSASRALSPSPLVWKLKRLLNLGLEKELRRAIRLVDVLAREVIRQRRNGGASASGRDLLSRFLGSTDDEQYLRDIVISFLLAGRDTVASGLTAFFFLLSKHPHVEAKILEDISRATARGGIEDETCEEGGVSKEREPTFEQLGRMEYLHAALYESMRVYPPVQFDSRFAVEDDILPDGTFVRKGTRLTYHAYAMGRMEEIWGEDCLEFRPERWFDKDGVFMPQSPFRYSVFHAGSRICVGKELAVTEMKSVVAAVVPRFRVEALVDGPTPKFASGLTASIVGGLPVVVRARHPTECRSG</sequence>
<proteinExistence type="inferred from homology"/>
<dbReference type="InterPro" id="IPR036396">
    <property type="entry name" value="Cyt_P450_sf"/>
</dbReference>
<evidence type="ECO:0000256" key="7">
    <source>
        <dbReference type="SAM" id="Phobius"/>
    </source>
</evidence>
<keyword evidence="3 6" id="KW-0560">Oxidoreductase</keyword>
<evidence type="ECO:0000256" key="1">
    <source>
        <dbReference type="ARBA" id="ARBA00010617"/>
    </source>
</evidence>
<gene>
    <name evidence="8" type="ORF">SI8410_08010894</name>
</gene>
<feature type="binding site" description="axial binding residue" evidence="5">
    <location>
        <position position="465"/>
    </location>
    <ligand>
        <name>heme</name>
        <dbReference type="ChEBI" id="CHEBI:30413"/>
    </ligand>
    <ligandPart>
        <name>Fe</name>
        <dbReference type="ChEBI" id="CHEBI:18248"/>
    </ligandPart>
</feature>